<evidence type="ECO:0000259" key="14">
    <source>
        <dbReference type="PROSITE" id="PS51038"/>
    </source>
</evidence>
<feature type="region of interest" description="Disordered" evidence="11">
    <location>
        <begin position="73"/>
        <end position="105"/>
    </location>
</feature>
<feature type="domain" description="Bromo" evidence="12">
    <location>
        <begin position="681"/>
        <end position="774"/>
    </location>
</feature>
<keyword evidence="5 8" id="KW-0103">Bromodomain</keyword>
<evidence type="ECO:0000256" key="4">
    <source>
        <dbReference type="ARBA" id="ARBA00023015"/>
    </source>
</evidence>
<dbReference type="FunFam" id="1.20.920.10:FF:000064">
    <property type="entry name" value="Polybromo 1"/>
    <property type="match status" value="1"/>
</dbReference>
<dbReference type="GO" id="GO:0006368">
    <property type="term" value="P:transcription elongation by RNA polymerase II"/>
    <property type="evidence" value="ECO:0007669"/>
    <property type="project" value="TreeGrafter"/>
</dbReference>
<feature type="domain" description="Bromo" evidence="12">
    <location>
        <begin position="242"/>
        <end position="312"/>
    </location>
</feature>
<proteinExistence type="predicted"/>
<keyword evidence="6" id="KW-0804">Transcription</keyword>
<dbReference type="InterPro" id="IPR001025">
    <property type="entry name" value="BAH_dom"/>
</dbReference>
<feature type="region of interest" description="Disordered" evidence="11">
    <location>
        <begin position="361"/>
        <end position="385"/>
    </location>
</feature>
<dbReference type="CDD" id="cd05517">
    <property type="entry name" value="Bromo_polybromo_II"/>
    <property type="match status" value="1"/>
</dbReference>
<dbReference type="InterPro" id="IPR036427">
    <property type="entry name" value="Bromodomain-like_sf"/>
</dbReference>
<feature type="region of interest" description="Disordered" evidence="11">
    <location>
        <begin position="935"/>
        <end position="974"/>
    </location>
</feature>
<evidence type="ECO:0000313" key="15">
    <source>
        <dbReference type="EMBL" id="CAD7595123.1"/>
    </source>
</evidence>
<dbReference type="CDD" id="cd05515">
    <property type="entry name" value="Bromo_polybromo_V"/>
    <property type="match status" value="1"/>
</dbReference>
<evidence type="ECO:0000259" key="12">
    <source>
        <dbReference type="PROSITE" id="PS50014"/>
    </source>
</evidence>
<dbReference type="FunFam" id="1.20.920.10:FF:000009">
    <property type="entry name" value="Protein polybromo-1 isoform 1"/>
    <property type="match status" value="1"/>
</dbReference>
<feature type="coiled-coil region" evidence="10">
    <location>
        <begin position="1106"/>
        <end position="1133"/>
    </location>
</feature>
<dbReference type="PROSITE" id="PS50118">
    <property type="entry name" value="HMG_BOX_2"/>
    <property type="match status" value="1"/>
</dbReference>
<dbReference type="FunFam" id="1.20.920.10:FF:000045">
    <property type="entry name" value="protein polybromo-1"/>
    <property type="match status" value="1"/>
</dbReference>
<reference evidence="15" key="1">
    <citation type="submission" date="2020-11" db="EMBL/GenBank/DDBJ databases">
        <authorList>
            <person name="Tran Van P."/>
        </authorList>
    </citation>
    <scope>NUCLEOTIDE SEQUENCE</scope>
</reference>
<evidence type="ECO:0000256" key="2">
    <source>
        <dbReference type="ARBA" id="ARBA00022737"/>
    </source>
</evidence>
<keyword evidence="4" id="KW-0805">Transcription regulation</keyword>
<sequence>MEEYHSRRPPISGSPILKFPNLLDVEKIHFFPGLPLSSSGHSSWLPILKSGILSPMLPTFICEALGLEQGKMSKRRRTSSVASRQEEETDTDSTPEPSRKRKKLDPAELCQQVYDVIRSHKKEDGALLCDSFIRAPKRRQEPGYYERTSQEYKDACELWELFVGTKSRLLDSLEEASESKGKIILKVGKLARRAAAAAEARKQDVESVAEGENSESSSIALDEDMNQYEELFTAVMMATDPDNRSLHTVFQLLPSKKRYPEYYEVIENPVDLKIIATKIQQNKYTTLSEMEKDLLQMTKNACLFNEPGSQIYKDAKALKKIITSKKIEVEHGKFVPGKTSERIRNKRLRGVQSLSAITAALRDEDEESDEGETMDEEVDDSEDTDNPRWQLYEAVKTATTNAGVILSEPFWKLPSKRYYPDYFKEIKNPVSLFQIKKKLKRGDYGTVSEVAGDMNIMFENAKKYNRADSKLYKDAVKLQKVMQTKVHEILDFDQRVIGADSDSEDDSDDKLSRRKIRGRVLTTPKTHRYKDDLPLKKRFNALAKCLLDYVHEDGRQPILMFMEKPSKKLYPDYFQVITDPIDMLTIQSNITNEKYNSEEEIVNDFKLMFNNCRQYNEEGSMIYEDANKLEQVLMDKLRELGPMHDYTKKIKVVSKTKKNTTVQAQKLRTLYDTIRDYRDPKVRQLSLIFQKLPSKNIIIIIIIINIIINNNNNNYFQPMEYPDYYEVIKRPIDLERIGQKLKSNQYESLEDMVSDFVLMFDNACKYNEPDSQIYKDALMLQRVALQTKLQLREDEEAVPDVNAAVQELLTSLFISIYNHQDEEGRCFSDSMAELPEHDEVDGRKVRALSFDLIKRRLDRGLYRRLDIFQEDVFACLERARRLSRTDSQVFEDSIELQSYFIKQRDELCRGGDLLHSPALNFSLLHLAATVESTRQHKLLEEQPEEEVETRSSEDSMKVSQEAENNSAKEASGESMSFNQQVYHVSDFVYAEPKERGMEPSIIHIERLWNNQEGQQMMYGNVFFRPNETYHVTTRKFLEKEVFKSDIHKATPLEQVLGKCCVLHVKDYVCSKPEGFLEKDVYVWPFAMTQNLKLLERDEVIEPKRIMSVFRERIEKHKEEIAELEEREKFLEKEKPNVEIFYPQGVEGHTYYEQYNAPACLIRSGDCVYVKNGSGRQLIAQVDTIWTTKVGVCYFRGPWLVTPPEIPHAPTRLFYKQEVFLSLLEDTHSVDSIAGKCAVLEHAEYISCKSPNRDPRFVCESMYDESKQQVKKLMREGLKKYSHSNAVSEDEIYFFRRLINPPKIGSESAQSLPDIKQQSVNFDREASPSIKVDPDMMMEDSLDGGPPSVGSGDMPTPMSNMITPISSRKKQLSKKVVTGYILYSGDVRRTVAAKHPESSFGDISRIVGNEKQIGKKLLTGYILYCSEVRRSVTANHSESTFGEISRIIGNQWRNLPAQEKQSWEEKAAKVNEESALKMADPDQYPSPSIAIAIPVGPPVENQVFECCWDNCDFQFEDIIDCYDHAAQEPHGHVFMHFANIPSNEAEYQCQWRGCGRVKKGAQPFPHVQRLSRHIKEVHILKGNGRVILPQDRSRNYVSSRTTPPTPTSAPNEAPGTMYCRDVILHNLVSSSPHSATLRALISILPRRFHLPMRIIKTYHHAFLLSIVGYGACVWAHRLNNFVSARAVQSIQRNVLLRLAGAYWTLATDALCVALGCWEGSETGRRAYQLFPNVVERIDNVHLEPSPGLTHFIMVKGSYPESLRKMGLVESDLCECVEVGTLEHVVLECACTLEIRRPNQQEVQGRLVGSILRDPTHWSRTLGKDEGKEIGCTGEPCDRRSLFLETRKVGSGLARALCIKMEIGGCSAAPLYHWGIGCSRSHSLTLVLPTNCMVLLACHCVCLLTVGNPALATPQSMSRQTPSPHTQFSGVGQMNVRPAEPMFVSVPPRPQRLLHSEAYIKYIEGLQADSKYISNWDKQLRANTENTPVPDQSRLPTHWLGNGAGNHGSVVNALWMLRDFMMKDALGINKTI</sequence>
<dbReference type="GO" id="GO:0003682">
    <property type="term" value="F:chromatin binding"/>
    <property type="evidence" value="ECO:0007669"/>
    <property type="project" value="InterPro"/>
</dbReference>
<name>A0A7R9PML3_TIMGE</name>
<keyword evidence="9" id="KW-0238">DNA-binding</keyword>
<dbReference type="GO" id="GO:0006338">
    <property type="term" value="P:chromatin remodeling"/>
    <property type="evidence" value="ECO:0007669"/>
    <property type="project" value="InterPro"/>
</dbReference>
<dbReference type="SMART" id="SM00398">
    <property type="entry name" value="HMG"/>
    <property type="match status" value="1"/>
</dbReference>
<dbReference type="InterPro" id="IPR001487">
    <property type="entry name" value="Bromodomain"/>
</dbReference>
<organism evidence="15">
    <name type="scientific">Timema genevievae</name>
    <name type="common">Walking stick</name>
    <dbReference type="NCBI Taxonomy" id="629358"/>
    <lineage>
        <taxon>Eukaryota</taxon>
        <taxon>Metazoa</taxon>
        <taxon>Ecdysozoa</taxon>
        <taxon>Arthropoda</taxon>
        <taxon>Hexapoda</taxon>
        <taxon>Insecta</taxon>
        <taxon>Pterygota</taxon>
        <taxon>Neoptera</taxon>
        <taxon>Polyneoptera</taxon>
        <taxon>Phasmatodea</taxon>
        <taxon>Timematodea</taxon>
        <taxon>Timematoidea</taxon>
        <taxon>Timematidae</taxon>
        <taxon>Timema</taxon>
    </lineage>
</organism>
<dbReference type="PRINTS" id="PR00503">
    <property type="entry name" value="BROMODOMAIN"/>
</dbReference>
<dbReference type="InterPro" id="IPR036910">
    <property type="entry name" value="HMG_box_dom_sf"/>
</dbReference>
<dbReference type="PANTHER" id="PTHR16062">
    <property type="entry name" value="SWI/SNF-RELATED"/>
    <property type="match status" value="1"/>
</dbReference>
<dbReference type="CDD" id="cd05520">
    <property type="entry name" value="Bromo_polybromo_III"/>
    <property type="match status" value="1"/>
</dbReference>
<dbReference type="Gene3D" id="2.30.30.490">
    <property type="match status" value="2"/>
</dbReference>
<dbReference type="PROSITE" id="PS50014">
    <property type="entry name" value="BROMODOMAIN_2"/>
    <property type="match status" value="4"/>
</dbReference>
<dbReference type="GO" id="GO:0003677">
    <property type="term" value="F:DNA binding"/>
    <property type="evidence" value="ECO:0007669"/>
    <property type="project" value="UniProtKB-UniRule"/>
</dbReference>
<evidence type="ECO:0000256" key="7">
    <source>
        <dbReference type="ARBA" id="ARBA00023242"/>
    </source>
</evidence>
<dbReference type="PROSITE" id="PS00633">
    <property type="entry name" value="BROMODOMAIN_1"/>
    <property type="match status" value="1"/>
</dbReference>
<dbReference type="Pfam" id="PF01426">
    <property type="entry name" value="BAH"/>
    <property type="match status" value="2"/>
</dbReference>
<gene>
    <name evidence="15" type="ORF">TGEB3V08_LOCUS5910</name>
</gene>
<evidence type="ECO:0000256" key="10">
    <source>
        <dbReference type="SAM" id="Coils"/>
    </source>
</evidence>
<feature type="domain" description="HMG box" evidence="13">
    <location>
        <begin position="1413"/>
        <end position="1481"/>
    </location>
</feature>
<dbReference type="InterPro" id="IPR018359">
    <property type="entry name" value="Bromodomain_CS"/>
</dbReference>
<evidence type="ECO:0000256" key="11">
    <source>
        <dbReference type="SAM" id="MobiDB-lite"/>
    </source>
</evidence>
<keyword evidence="10" id="KW-0175">Coiled coil</keyword>
<evidence type="ECO:0008006" key="16">
    <source>
        <dbReference type="Google" id="ProtNLM"/>
    </source>
</evidence>
<keyword evidence="3" id="KW-0156">Chromatin regulator</keyword>
<dbReference type="InterPro" id="IPR013087">
    <property type="entry name" value="Znf_C2H2_type"/>
</dbReference>
<dbReference type="InterPro" id="IPR043151">
    <property type="entry name" value="BAH_sf"/>
</dbReference>
<evidence type="ECO:0000256" key="8">
    <source>
        <dbReference type="PROSITE-ProRule" id="PRU00035"/>
    </source>
</evidence>
<evidence type="ECO:0000256" key="6">
    <source>
        <dbReference type="ARBA" id="ARBA00023163"/>
    </source>
</evidence>
<feature type="domain" description="BAH" evidence="14">
    <location>
        <begin position="1159"/>
        <end position="1273"/>
    </location>
</feature>
<feature type="domain" description="Bromo" evidence="12">
    <location>
        <begin position="553"/>
        <end position="623"/>
    </location>
</feature>
<dbReference type="CDD" id="cd04717">
    <property type="entry name" value="BAH_polybromo"/>
    <property type="match status" value="1"/>
</dbReference>
<feature type="DNA-binding region" description="HMG box" evidence="9">
    <location>
        <begin position="1413"/>
        <end position="1481"/>
    </location>
</feature>
<dbReference type="SMART" id="SM00297">
    <property type="entry name" value="BROMO"/>
    <property type="match status" value="5"/>
</dbReference>
<feature type="compositionally biased region" description="Acidic residues" evidence="11">
    <location>
        <begin position="363"/>
        <end position="384"/>
    </location>
</feature>
<evidence type="ECO:0000259" key="13">
    <source>
        <dbReference type="PROSITE" id="PS50118"/>
    </source>
</evidence>
<evidence type="ECO:0000256" key="5">
    <source>
        <dbReference type="ARBA" id="ARBA00023117"/>
    </source>
</evidence>
<keyword evidence="7 9" id="KW-0539">Nucleus</keyword>
<dbReference type="GO" id="GO:0016514">
    <property type="term" value="C:SWI/SNF complex"/>
    <property type="evidence" value="ECO:0007669"/>
    <property type="project" value="TreeGrafter"/>
</dbReference>
<dbReference type="Gene3D" id="1.10.30.10">
    <property type="entry name" value="High mobility group box domain"/>
    <property type="match status" value="1"/>
</dbReference>
<dbReference type="SMART" id="SM00355">
    <property type="entry name" value="ZnF_C2H2"/>
    <property type="match status" value="2"/>
</dbReference>
<dbReference type="EMBL" id="OE841277">
    <property type="protein sequence ID" value="CAD7595123.1"/>
    <property type="molecule type" value="Genomic_DNA"/>
</dbReference>
<dbReference type="Pfam" id="PF00505">
    <property type="entry name" value="HMG_box"/>
    <property type="match status" value="1"/>
</dbReference>
<dbReference type="Gene3D" id="1.20.920.10">
    <property type="entry name" value="Bromodomain-like"/>
    <property type="match status" value="5"/>
</dbReference>
<protein>
    <recommendedName>
        <fullName evidence="16">Protein polybromo-1</fullName>
    </recommendedName>
</protein>
<dbReference type="GO" id="GO:0016586">
    <property type="term" value="C:RSC-type complex"/>
    <property type="evidence" value="ECO:0007669"/>
    <property type="project" value="InterPro"/>
</dbReference>
<dbReference type="PROSITE" id="PS51038">
    <property type="entry name" value="BAH"/>
    <property type="match status" value="2"/>
</dbReference>
<dbReference type="InterPro" id="IPR037382">
    <property type="entry name" value="Rsc/polybromo"/>
</dbReference>
<evidence type="ECO:0000256" key="1">
    <source>
        <dbReference type="ARBA" id="ARBA00004123"/>
    </source>
</evidence>
<feature type="compositionally biased region" description="Polar residues" evidence="11">
    <location>
        <begin position="957"/>
        <end position="974"/>
    </location>
</feature>
<evidence type="ECO:0000256" key="3">
    <source>
        <dbReference type="ARBA" id="ARBA00022853"/>
    </source>
</evidence>
<dbReference type="Pfam" id="PF00439">
    <property type="entry name" value="Bromodomain"/>
    <property type="match status" value="4"/>
</dbReference>
<feature type="region of interest" description="Disordered" evidence="11">
    <location>
        <begin position="201"/>
        <end position="220"/>
    </location>
</feature>
<accession>A0A7R9PML3</accession>
<evidence type="ECO:0000256" key="9">
    <source>
        <dbReference type="PROSITE-ProRule" id="PRU00267"/>
    </source>
</evidence>
<dbReference type="PANTHER" id="PTHR16062:SF19">
    <property type="entry name" value="PROTEIN POLYBROMO-1"/>
    <property type="match status" value="1"/>
</dbReference>
<dbReference type="InterPro" id="IPR037968">
    <property type="entry name" value="PBRM1_BD5"/>
</dbReference>
<feature type="domain" description="Bromo" evidence="12">
    <location>
        <begin position="402"/>
        <end position="472"/>
    </location>
</feature>
<dbReference type="InterPro" id="IPR009071">
    <property type="entry name" value="HMG_box_dom"/>
</dbReference>
<keyword evidence="2" id="KW-0677">Repeat</keyword>
<dbReference type="SMART" id="SM00439">
    <property type="entry name" value="BAH"/>
    <property type="match status" value="2"/>
</dbReference>
<dbReference type="CDD" id="cd05526">
    <property type="entry name" value="Bromo_polybromo_VI"/>
    <property type="match status" value="1"/>
</dbReference>
<feature type="domain" description="BAH" evidence="14">
    <location>
        <begin position="980"/>
        <end position="1098"/>
    </location>
</feature>
<comment type="subcellular location">
    <subcellularLocation>
        <location evidence="1">Nucleus</location>
    </subcellularLocation>
</comment>
<dbReference type="SUPFAM" id="SSF47095">
    <property type="entry name" value="HMG-box"/>
    <property type="match status" value="2"/>
</dbReference>
<dbReference type="SUPFAM" id="SSF47370">
    <property type="entry name" value="Bromodomain"/>
    <property type="match status" value="5"/>
</dbReference>